<evidence type="ECO:0000313" key="1">
    <source>
        <dbReference type="EMBL" id="MYN45297.1"/>
    </source>
</evidence>
<reference evidence="1" key="1">
    <citation type="submission" date="2019-12" db="EMBL/GenBank/DDBJ databases">
        <title>Novel species isolated from a subtropical stream in China.</title>
        <authorList>
            <person name="Lu H."/>
        </authorList>
    </citation>
    <scope>NUCLEOTIDE SEQUENCE [LARGE SCALE GENOMIC DNA]</scope>
    <source>
        <strain evidence="1">FT93W</strain>
    </source>
</reference>
<dbReference type="EMBL" id="WWCL01000002">
    <property type="protein sequence ID" value="MYN45297.1"/>
    <property type="molecule type" value="Genomic_DNA"/>
</dbReference>
<comment type="caution">
    <text evidence="1">The sequence shown here is derived from an EMBL/GenBank/DDBJ whole genome shotgun (WGS) entry which is preliminary data.</text>
</comment>
<accession>A0A845HZR2</accession>
<evidence type="ECO:0000313" key="2">
    <source>
        <dbReference type="Proteomes" id="UP000444316"/>
    </source>
</evidence>
<proteinExistence type="predicted"/>
<dbReference type="Pfam" id="PF14081">
    <property type="entry name" value="DUF4262"/>
    <property type="match status" value="1"/>
</dbReference>
<dbReference type="InterPro" id="IPR025358">
    <property type="entry name" value="DUF4262"/>
</dbReference>
<keyword evidence="2" id="KW-1185">Reference proteome</keyword>
<sequence length="249" mass="27707">MPNHTHDFKVWPFSDAVNTATYCTSKVAHLRFPVLQVSHDCDGDWQFLDATTETPSECVLLCLGCIYERDATLAEISDLPRGWGAYRSAVGAPWERWEDLPEEDEQEQKALSDIESYGLHVISVSESDELPPFSYSIGIGRSLGLPELIVIGLKYEVAQAAINECYSQMKSGIQVTPGTSVAGLLGGDFECLIGEVSSANLREYMGWATWLYGKDGFKAYQIIFPSTTGAFPWESEASEWFKKWQPLLA</sequence>
<dbReference type="AlphaFoldDB" id="A0A845HZR2"/>
<protein>
    <submittedName>
        <fullName evidence="1">DUF4262 domain-containing protein</fullName>
    </submittedName>
</protein>
<organism evidence="1 2">
    <name type="scientific">Duganella fentianensis</name>
    <dbReference type="NCBI Taxonomy" id="2692177"/>
    <lineage>
        <taxon>Bacteria</taxon>
        <taxon>Pseudomonadati</taxon>
        <taxon>Pseudomonadota</taxon>
        <taxon>Betaproteobacteria</taxon>
        <taxon>Burkholderiales</taxon>
        <taxon>Oxalobacteraceae</taxon>
        <taxon>Telluria group</taxon>
        <taxon>Duganella</taxon>
    </lineage>
</organism>
<name>A0A845HZR2_9BURK</name>
<gene>
    <name evidence="1" type="ORF">GTP23_09500</name>
</gene>
<dbReference type="Proteomes" id="UP000444316">
    <property type="component" value="Unassembled WGS sequence"/>
</dbReference>